<protein>
    <submittedName>
        <fullName evidence="2">Uncharacterized protein</fullName>
    </submittedName>
</protein>
<feature type="region of interest" description="Disordered" evidence="1">
    <location>
        <begin position="1"/>
        <end position="20"/>
    </location>
</feature>
<dbReference type="RefSeq" id="WP_301240072.1">
    <property type="nucleotide sequence ID" value="NZ_JANRHH010000049.1"/>
</dbReference>
<proteinExistence type="predicted"/>
<comment type="caution">
    <text evidence="2">The sequence shown here is derived from an EMBL/GenBank/DDBJ whole genome shotgun (WGS) entry which is preliminary data.</text>
</comment>
<gene>
    <name evidence="2" type="ORF">NWF35_14560</name>
</gene>
<evidence type="ECO:0000313" key="2">
    <source>
        <dbReference type="EMBL" id="MDN4595090.1"/>
    </source>
</evidence>
<keyword evidence="3" id="KW-1185">Reference proteome</keyword>
<feature type="compositionally biased region" description="Basic and acidic residues" evidence="1">
    <location>
        <begin position="1"/>
        <end position="12"/>
    </location>
</feature>
<evidence type="ECO:0000256" key="1">
    <source>
        <dbReference type="SAM" id="MobiDB-lite"/>
    </source>
</evidence>
<organism evidence="2 3">
    <name type="scientific">Polycladomyces subterraneus</name>
    <dbReference type="NCBI Taxonomy" id="1016997"/>
    <lineage>
        <taxon>Bacteria</taxon>
        <taxon>Bacillati</taxon>
        <taxon>Bacillota</taxon>
        <taxon>Bacilli</taxon>
        <taxon>Bacillales</taxon>
        <taxon>Thermoactinomycetaceae</taxon>
        <taxon>Polycladomyces</taxon>
    </lineage>
</organism>
<name>A0ABT8IQS5_9BACL</name>
<sequence>MTDSHTSSRRESQPIQDGPEPYRLTEVQHALDQSIAADETLSSICYQLRCSAFACDWDGWEEAHRECMLSNHYRLTASGCLKRMAMGDWHETLLMTLVQCLYLARRADRIKQGYFHRLCGSASEGFRPTAELLLVWNRHAEAHLQEAMVGAQHLLGTRQWTRWMPET</sequence>
<reference evidence="2" key="1">
    <citation type="submission" date="2022-08" db="EMBL/GenBank/DDBJ databases">
        <title>Polycladomyces zharkentsis sp. nov., a novel thermophilic CMC and starch-degrading bacterium isolated from a geothermal spring in Kazakhstan.</title>
        <authorList>
            <person name="Mashzhan A."/>
            <person name="Kistaubaeva A."/>
            <person name="Javier-Lopez R."/>
            <person name="Birkeland N.-K."/>
        </authorList>
    </citation>
    <scope>NUCLEOTIDE SEQUENCE</scope>
    <source>
        <strain evidence="2">KSR 13</strain>
    </source>
</reference>
<dbReference type="Proteomes" id="UP001174196">
    <property type="component" value="Unassembled WGS sequence"/>
</dbReference>
<evidence type="ECO:0000313" key="3">
    <source>
        <dbReference type="Proteomes" id="UP001174196"/>
    </source>
</evidence>
<accession>A0ABT8IQS5</accession>
<dbReference type="EMBL" id="JANRHH010000049">
    <property type="protein sequence ID" value="MDN4595090.1"/>
    <property type="molecule type" value="Genomic_DNA"/>
</dbReference>